<evidence type="ECO:0000256" key="10">
    <source>
        <dbReference type="ARBA" id="ARBA00022989"/>
    </source>
</evidence>
<feature type="transmembrane region" description="Helical" evidence="14">
    <location>
        <begin position="180"/>
        <end position="200"/>
    </location>
</feature>
<comment type="similarity">
    <text evidence="3">Belongs to the peptidase M50B family.</text>
</comment>
<feature type="transmembrane region" description="Helical" evidence="14">
    <location>
        <begin position="97"/>
        <end position="122"/>
    </location>
</feature>
<evidence type="ECO:0000256" key="6">
    <source>
        <dbReference type="ARBA" id="ARBA00022692"/>
    </source>
</evidence>
<keyword evidence="9" id="KW-0862">Zinc</keyword>
<dbReference type="AlphaFoldDB" id="A0A1T4SXC8"/>
<protein>
    <submittedName>
        <fullName evidence="15">Zn-dependent protease (Includes SpoIVFB)</fullName>
    </submittedName>
</protein>
<evidence type="ECO:0000256" key="3">
    <source>
        <dbReference type="ARBA" id="ARBA00007931"/>
    </source>
</evidence>
<dbReference type="InterPro" id="IPR044537">
    <property type="entry name" value="Rip2-like"/>
</dbReference>
<keyword evidence="7" id="KW-0479">Metal-binding</keyword>
<keyword evidence="11" id="KW-0482">Metalloprotease</keyword>
<dbReference type="PANTHER" id="PTHR35864">
    <property type="entry name" value="ZINC METALLOPROTEASE MJ0611-RELATED"/>
    <property type="match status" value="1"/>
</dbReference>
<evidence type="ECO:0000256" key="5">
    <source>
        <dbReference type="ARBA" id="ARBA00022670"/>
    </source>
</evidence>
<keyword evidence="10 14" id="KW-1133">Transmembrane helix</keyword>
<evidence type="ECO:0000256" key="8">
    <source>
        <dbReference type="ARBA" id="ARBA00022801"/>
    </source>
</evidence>
<evidence type="ECO:0000256" key="4">
    <source>
        <dbReference type="ARBA" id="ARBA00022475"/>
    </source>
</evidence>
<evidence type="ECO:0000313" key="15">
    <source>
        <dbReference type="EMBL" id="SKA32782.1"/>
    </source>
</evidence>
<keyword evidence="5 15" id="KW-0645">Protease</keyword>
<name>A0A1T4SXC8_9ACTN</name>
<evidence type="ECO:0000256" key="12">
    <source>
        <dbReference type="ARBA" id="ARBA00023136"/>
    </source>
</evidence>
<reference evidence="15 16" key="1">
    <citation type="submission" date="2017-02" db="EMBL/GenBank/DDBJ databases">
        <authorList>
            <person name="Peterson S.W."/>
        </authorList>
    </citation>
    <scope>NUCLEOTIDE SEQUENCE [LARGE SCALE GENOMIC DNA]</scope>
    <source>
        <strain evidence="15 16">DSM 45154</strain>
    </source>
</reference>
<evidence type="ECO:0000256" key="13">
    <source>
        <dbReference type="SAM" id="MobiDB-lite"/>
    </source>
</evidence>
<feature type="transmembrane region" description="Helical" evidence="14">
    <location>
        <begin position="281"/>
        <end position="301"/>
    </location>
</feature>
<organism evidence="15 16">
    <name type="scientific">Marinactinospora thermotolerans DSM 45154</name>
    <dbReference type="NCBI Taxonomy" id="1122192"/>
    <lineage>
        <taxon>Bacteria</taxon>
        <taxon>Bacillati</taxon>
        <taxon>Actinomycetota</taxon>
        <taxon>Actinomycetes</taxon>
        <taxon>Streptosporangiales</taxon>
        <taxon>Nocardiopsidaceae</taxon>
        <taxon>Marinactinospora</taxon>
    </lineage>
</organism>
<keyword evidence="6 14" id="KW-0812">Transmembrane</keyword>
<feature type="compositionally biased region" description="Low complexity" evidence="13">
    <location>
        <begin position="19"/>
        <end position="42"/>
    </location>
</feature>
<feature type="transmembrane region" description="Helical" evidence="14">
    <location>
        <begin position="212"/>
        <end position="236"/>
    </location>
</feature>
<dbReference type="GO" id="GO:0006508">
    <property type="term" value="P:proteolysis"/>
    <property type="evidence" value="ECO:0007669"/>
    <property type="project" value="UniProtKB-KW"/>
</dbReference>
<comment type="cofactor">
    <cofactor evidence="1">
        <name>Zn(2+)</name>
        <dbReference type="ChEBI" id="CHEBI:29105"/>
    </cofactor>
</comment>
<dbReference type="CDD" id="cd06158">
    <property type="entry name" value="S2P-M50_like_1"/>
    <property type="match status" value="1"/>
</dbReference>
<dbReference type="GO" id="GO:0008237">
    <property type="term" value="F:metallopeptidase activity"/>
    <property type="evidence" value="ECO:0007669"/>
    <property type="project" value="UniProtKB-KW"/>
</dbReference>
<dbReference type="OrthoDB" id="9800627at2"/>
<dbReference type="GO" id="GO:0046872">
    <property type="term" value="F:metal ion binding"/>
    <property type="evidence" value="ECO:0007669"/>
    <property type="project" value="UniProtKB-KW"/>
</dbReference>
<dbReference type="RefSeq" id="WP_078763340.1">
    <property type="nucleotide sequence ID" value="NZ_FUWS01000012.1"/>
</dbReference>
<feature type="transmembrane region" description="Helical" evidence="14">
    <location>
        <begin position="256"/>
        <end position="274"/>
    </location>
</feature>
<gene>
    <name evidence="15" type="ORF">SAMN02745673_04083</name>
</gene>
<proteinExistence type="inferred from homology"/>
<evidence type="ECO:0000256" key="7">
    <source>
        <dbReference type="ARBA" id="ARBA00022723"/>
    </source>
</evidence>
<feature type="transmembrane region" description="Helical" evidence="14">
    <location>
        <begin position="58"/>
        <end position="77"/>
    </location>
</feature>
<dbReference type="Proteomes" id="UP000190637">
    <property type="component" value="Unassembled WGS sequence"/>
</dbReference>
<feature type="region of interest" description="Disordered" evidence="13">
    <location>
        <begin position="1"/>
        <end position="52"/>
    </location>
</feature>
<dbReference type="PANTHER" id="PTHR35864:SF1">
    <property type="entry name" value="ZINC METALLOPROTEASE YWHC-RELATED"/>
    <property type="match status" value="1"/>
</dbReference>
<accession>A0A1T4SXC8</accession>
<evidence type="ECO:0000256" key="11">
    <source>
        <dbReference type="ARBA" id="ARBA00023049"/>
    </source>
</evidence>
<evidence type="ECO:0000256" key="1">
    <source>
        <dbReference type="ARBA" id="ARBA00001947"/>
    </source>
</evidence>
<feature type="compositionally biased region" description="Basic and acidic residues" evidence="13">
    <location>
        <begin position="1"/>
        <end position="12"/>
    </location>
</feature>
<sequence>MSTPDPEQRDEPAQTSGDATAPNAAGAESASAGAATPAEASSPVQPEGERPSRSIVDVLPSPVFVLLVGLTALAGWLSWTRGEEDWFTGSQVYAPFVFILGGWIVSIAVHEFAHAALAYALGERSLRGSARLRLNPFAYRDGFAGWVLPLVYLFFGGFGLTGPAVHPERPAVTGRVRRSVIALGGIAANLLIAVVLAVVVKALIPEGSVTNNWMIVGLIYLCFLNVTSALVNVLPIPGLDGFDAIAPYLPGRLGRRSLTTAVFGSVVVFAILWFPQVNTVFLNAVHALLGLVGMNEEYFAFGDLLFRFWVS</sequence>
<dbReference type="EMBL" id="FUWS01000012">
    <property type="protein sequence ID" value="SKA32782.1"/>
    <property type="molecule type" value="Genomic_DNA"/>
</dbReference>
<evidence type="ECO:0000256" key="14">
    <source>
        <dbReference type="SAM" id="Phobius"/>
    </source>
</evidence>
<keyword evidence="16" id="KW-1185">Reference proteome</keyword>
<keyword evidence="4" id="KW-1003">Cell membrane</keyword>
<evidence type="ECO:0000313" key="16">
    <source>
        <dbReference type="Proteomes" id="UP000190637"/>
    </source>
</evidence>
<evidence type="ECO:0000256" key="9">
    <source>
        <dbReference type="ARBA" id="ARBA00022833"/>
    </source>
</evidence>
<dbReference type="InterPro" id="IPR052348">
    <property type="entry name" value="Metallopeptidase_M50B"/>
</dbReference>
<dbReference type="GO" id="GO:0005886">
    <property type="term" value="C:plasma membrane"/>
    <property type="evidence" value="ECO:0007669"/>
    <property type="project" value="UniProtKB-SubCell"/>
</dbReference>
<keyword evidence="12 14" id="KW-0472">Membrane</keyword>
<comment type="subcellular location">
    <subcellularLocation>
        <location evidence="2">Cell membrane</location>
        <topology evidence="2">Multi-pass membrane protein</topology>
    </subcellularLocation>
</comment>
<feature type="transmembrane region" description="Helical" evidence="14">
    <location>
        <begin position="143"/>
        <end position="160"/>
    </location>
</feature>
<keyword evidence="8" id="KW-0378">Hydrolase</keyword>
<evidence type="ECO:0000256" key="2">
    <source>
        <dbReference type="ARBA" id="ARBA00004651"/>
    </source>
</evidence>